<feature type="domain" description="Carboxymuconolactone decarboxylase-like" evidence="2">
    <location>
        <begin position="44"/>
        <end position="103"/>
    </location>
</feature>
<proteinExistence type="predicted"/>
<evidence type="ECO:0000256" key="1">
    <source>
        <dbReference type="SAM" id="MobiDB-lite"/>
    </source>
</evidence>
<dbReference type="SUPFAM" id="SSF69118">
    <property type="entry name" value="AhpD-like"/>
    <property type="match status" value="1"/>
</dbReference>
<comment type="caution">
    <text evidence="3">The sequence shown here is derived from an EMBL/GenBank/DDBJ whole genome shotgun (WGS) entry which is preliminary data.</text>
</comment>
<evidence type="ECO:0000313" key="3">
    <source>
        <dbReference type="EMBL" id="KAH0565899.1"/>
    </source>
</evidence>
<gene>
    <name evidence="3" type="ORF">GP486_000702</name>
</gene>
<feature type="region of interest" description="Disordered" evidence="1">
    <location>
        <begin position="177"/>
        <end position="201"/>
    </location>
</feature>
<dbReference type="AlphaFoldDB" id="A0A9P8LIJ3"/>
<feature type="compositionally biased region" description="Low complexity" evidence="1">
    <location>
        <begin position="179"/>
        <end position="196"/>
    </location>
</feature>
<protein>
    <recommendedName>
        <fullName evidence="2">Carboxymuconolactone decarboxylase-like domain-containing protein</fullName>
    </recommendedName>
</protein>
<dbReference type="Proteomes" id="UP000750711">
    <property type="component" value="Unassembled WGS sequence"/>
</dbReference>
<evidence type="ECO:0000313" key="4">
    <source>
        <dbReference type="Proteomes" id="UP000750711"/>
    </source>
</evidence>
<dbReference type="GO" id="GO:0051920">
    <property type="term" value="F:peroxiredoxin activity"/>
    <property type="evidence" value="ECO:0007669"/>
    <property type="project" value="InterPro"/>
</dbReference>
<dbReference type="EMBL" id="JAGHQM010000051">
    <property type="protein sequence ID" value="KAH0565899.1"/>
    <property type="molecule type" value="Genomic_DNA"/>
</dbReference>
<keyword evidence="4" id="KW-1185">Reference proteome</keyword>
<reference evidence="3" key="1">
    <citation type="submission" date="2021-03" db="EMBL/GenBank/DDBJ databases">
        <title>Comparative genomics and phylogenomic investigation of the class Geoglossomycetes provide insights into ecological specialization and systematics.</title>
        <authorList>
            <person name="Melie T."/>
            <person name="Pirro S."/>
            <person name="Miller A.N."/>
            <person name="Quandt A."/>
        </authorList>
    </citation>
    <scope>NUCLEOTIDE SEQUENCE</scope>
    <source>
        <strain evidence="3">CAQ_001_2017</strain>
    </source>
</reference>
<evidence type="ECO:0000259" key="2">
    <source>
        <dbReference type="Pfam" id="PF02627"/>
    </source>
</evidence>
<dbReference type="PANTHER" id="PTHR34846:SF11">
    <property type="entry name" value="4-CARBOXYMUCONOLACTONE DECARBOXYLASE FAMILY PROTEIN (AFU_ORTHOLOGUE AFUA_6G11590)"/>
    <property type="match status" value="1"/>
</dbReference>
<dbReference type="Gene3D" id="1.20.1290.10">
    <property type="entry name" value="AhpD-like"/>
    <property type="match status" value="1"/>
</dbReference>
<dbReference type="PANTHER" id="PTHR34846">
    <property type="entry name" value="4-CARBOXYMUCONOLACTONE DECARBOXYLASE FAMILY PROTEIN (AFU_ORTHOLOGUE AFUA_6G11590)"/>
    <property type="match status" value="1"/>
</dbReference>
<dbReference type="Pfam" id="PF02627">
    <property type="entry name" value="CMD"/>
    <property type="match status" value="1"/>
</dbReference>
<accession>A0A9P8LIJ3</accession>
<dbReference type="InterPro" id="IPR029032">
    <property type="entry name" value="AhpD-like"/>
</dbReference>
<dbReference type="InterPro" id="IPR003779">
    <property type="entry name" value="CMD-like"/>
</dbReference>
<name>A0A9P8LIJ3_9PEZI</name>
<organism evidence="3 4">
    <name type="scientific">Trichoglossum hirsutum</name>
    <dbReference type="NCBI Taxonomy" id="265104"/>
    <lineage>
        <taxon>Eukaryota</taxon>
        <taxon>Fungi</taxon>
        <taxon>Dikarya</taxon>
        <taxon>Ascomycota</taxon>
        <taxon>Pezizomycotina</taxon>
        <taxon>Geoglossomycetes</taxon>
        <taxon>Geoglossales</taxon>
        <taxon>Geoglossaceae</taxon>
        <taxon>Trichoglossum</taxon>
    </lineage>
</organism>
<sequence length="250" mass="27044">MRLPYVSDPPETKSPEEDAIVSRIRARRAPRPLLELDLALLHSPLVADGWNAFLGAIRTGTTLDAAVREICMCRVAVLNQAWYEWAHHKPLAQAAGLSDEAMDTLKGKGWGGLTKEQMAVVDYTDAMTRRVAVPQAVFDELKSFFTDQQIVEITATVAAYNCVSRFLVALDVGEKNGSEESLSSSISSVPNEPSSSLRTPLSSINTSVVSKEQVKRMEGYVAQVEEGLSGIKGMMAKLEESGAGTGGKND</sequence>